<accession>A0ACA9NNE8</accession>
<organism evidence="1 2">
    <name type="scientific">Cetraspora pellucida</name>
    <dbReference type="NCBI Taxonomy" id="1433469"/>
    <lineage>
        <taxon>Eukaryota</taxon>
        <taxon>Fungi</taxon>
        <taxon>Fungi incertae sedis</taxon>
        <taxon>Mucoromycota</taxon>
        <taxon>Glomeromycotina</taxon>
        <taxon>Glomeromycetes</taxon>
        <taxon>Diversisporales</taxon>
        <taxon>Gigasporaceae</taxon>
        <taxon>Cetraspora</taxon>
    </lineage>
</organism>
<dbReference type="Proteomes" id="UP000789366">
    <property type="component" value="Unassembled WGS sequence"/>
</dbReference>
<keyword evidence="2" id="KW-1185">Reference proteome</keyword>
<sequence>MVDMKRIITQAGSGVGMGNLHVDTHSNSVNFSVIPFDYQGEKIEAIKIIGGDQNHFSHYIYHNSGERLLAISFDAERARVIDWVNTRFPLTDGDDVLLKEMGNSLRLNQFGELKEKIIASGGNDNSTPDSNSSDNNNTNSPPPTPAEIFQKAWNEKDGNSQLKGLIEKYKVTEAEFLHAASDGYLTSDRQIDLDKLEGHFKTAYGDRVVEPKNNNPPPNNNLALAKTNAIQQINNALDQDPKILSSELNKVLAYIRSKRKDKEEESKLNEDIKNAQNKSGEDLKKELEKMEENEGNETYKKKEEEIKKLNEK</sequence>
<proteinExistence type="predicted"/>
<evidence type="ECO:0000313" key="1">
    <source>
        <dbReference type="EMBL" id="CAG8661793.1"/>
    </source>
</evidence>
<feature type="non-terminal residue" evidence="1">
    <location>
        <position position="312"/>
    </location>
</feature>
<reference evidence="1" key="1">
    <citation type="submission" date="2021-06" db="EMBL/GenBank/DDBJ databases">
        <authorList>
            <person name="Kallberg Y."/>
            <person name="Tangrot J."/>
            <person name="Rosling A."/>
        </authorList>
    </citation>
    <scope>NUCLEOTIDE SEQUENCE</scope>
    <source>
        <strain evidence="1">28 12/20/2015</strain>
    </source>
</reference>
<protein>
    <submittedName>
        <fullName evidence="1">1113_t:CDS:1</fullName>
    </submittedName>
</protein>
<dbReference type="EMBL" id="CAJVPW010015420">
    <property type="protein sequence ID" value="CAG8661793.1"/>
    <property type="molecule type" value="Genomic_DNA"/>
</dbReference>
<comment type="caution">
    <text evidence="1">The sequence shown here is derived from an EMBL/GenBank/DDBJ whole genome shotgun (WGS) entry which is preliminary data.</text>
</comment>
<evidence type="ECO:0000313" key="2">
    <source>
        <dbReference type="Proteomes" id="UP000789366"/>
    </source>
</evidence>
<name>A0ACA9NNE8_9GLOM</name>
<gene>
    <name evidence="1" type="ORF">SPELUC_LOCUS9298</name>
</gene>